<keyword evidence="3" id="KW-1185">Reference proteome</keyword>
<organism evidence="2 3">
    <name type="scientific">Albimonas donghaensis</name>
    <dbReference type="NCBI Taxonomy" id="356660"/>
    <lineage>
        <taxon>Bacteria</taxon>
        <taxon>Pseudomonadati</taxon>
        <taxon>Pseudomonadota</taxon>
        <taxon>Alphaproteobacteria</taxon>
        <taxon>Rhodobacterales</taxon>
        <taxon>Paracoccaceae</taxon>
        <taxon>Albimonas</taxon>
    </lineage>
</organism>
<dbReference type="Proteomes" id="UP000199118">
    <property type="component" value="Unassembled WGS sequence"/>
</dbReference>
<proteinExistence type="predicted"/>
<dbReference type="AlphaFoldDB" id="A0A1H2Z362"/>
<gene>
    <name evidence="2" type="ORF">SAMN05444336_103355</name>
</gene>
<evidence type="ECO:0000313" key="2">
    <source>
        <dbReference type="EMBL" id="SDX11893.1"/>
    </source>
</evidence>
<dbReference type="RefSeq" id="WP_092681724.1">
    <property type="nucleotide sequence ID" value="NZ_FNMZ01000003.1"/>
</dbReference>
<dbReference type="EMBL" id="FNMZ01000003">
    <property type="protein sequence ID" value="SDX11893.1"/>
    <property type="molecule type" value="Genomic_DNA"/>
</dbReference>
<sequence>MIVRNRAAFYLGRRFPCVIGRGGLVADKREGDGGTPTGPLRLAALRWRADRGTRPAGQLPAKPIGPHDLWSDDPADPRYNHEIRDARGYSHERMRRRDRLYDLVAITDHNWPDANPGRGSAIFVHCWRAPGRPTEGCVAFDPLHLRWILAHWRPWGRIIVRP</sequence>
<dbReference type="Pfam" id="PF03734">
    <property type="entry name" value="YkuD"/>
    <property type="match status" value="1"/>
</dbReference>
<dbReference type="GO" id="GO:0016740">
    <property type="term" value="F:transferase activity"/>
    <property type="evidence" value="ECO:0007669"/>
    <property type="project" value="InterPro"/>
</dbReference>
<feature type="domain" description="L,D-TPase catalytic" evidence="1">
    <location>
        <begin position="13"/>
        <end position="159"/>
    </location>
</feature>
<dbReference type="PANTHER" id="PTHR38589">
    <property type="entry name" value="BLR0621 PROTEIN"/>
    <property type="match status" value="1"/>
</dbReference>
<accession>A0A1H2Z362</accession>
<evidence type="ECO:0000313" key="3">
    <source>
        <dbReference type="Proteomes" id="UP000199118"/>
    </source>
</evidence>
<evidence type="ECO:0000259" key="1">
    <source>
        <dbReference type="Pfam" id="PF03734"/>
    </source>
</evidence>
<dbReference type="OrthoDB" id="9804204at2"/>
<reference evidence="2 3" key="1">
    <citation type="submission" date="2016-10" db="EMBL/GenBank/DDBJ databases">
        <authorList>
            <person name="de Groot N.N."/>
        </authorList>
    </citation>
    <scope>NUCLEOTIDE SEQUENCE [LARGE SCALE GENOMIC DNA]</scope>
    <source>
        <strain evidence="2 3">DSM 17890</strain>
    </source>
</reference>
<name>A0A1H2Z362_9RHOB</name>
<protein>
    <submittedName>
        <fullName evidence="2">L,D-transpeptidase catalytic domain</fullName>
    </submittedName>
</protein>
<dbReference type="PANTHER" id="PTHR38589:SF1">
    <property type="entry name" value="BLR0621 PROTEIN"/>
    <property type="match status" value="1"/>
</dbReference>
<dbReference type="InterPro" id="IPR005490">
    <property type="entry name" value="LD_TPept_cat_dom"/>
</dbReference>
<dbReference type="STRING" id="356660.SAMN05444336_103355"/>